<accession>A0A4D5S2L4</accession>
<evidence type="ECO:0000313" key="1">
    <source>
        <dbReference type="EMBL" id="MOY43206.1"/>
    </source>
</evidence>
<reference evidence="1" key="1">
    <citation type="submission" date="2019-04" db="EMBL/GenBank/DDBJ databases">
        <title>An insight into the mialome of Ixodes scapularis.</title>
        <authorList>
            <person name="Ribeiro J.M."/>
            <person name="Mather T.N."/>
            <person name="Karim S."/>
        </authorList>
    </citation>
    <scope>NUCLEOTIDE SEQUENCE</scope>
</reference>
<organism evidence="1">
    <name type="scientific">Ixodes scapularis</name>
    <name type="common">Black-legged tick</name>
    <name type="synonym">Deer tick</name>
    <dbReference type="NCBI Taxonomy" id="6945"/>
    <lineage>
        <taxon>Eukaryota</taxon>
        <taxon>Metazoa</taxon>
        <taxon>Ecdysozoa</taxon>
        <taxon>Arthropoda</taxon>
        <taxon>Chelicerata</taxon>
        <taxon>Arachnida</taxon>
        <taxon>Acari</taxon>
        <taxon>Parasitiformes</taxon>
        <taxon>Ixodida</taxon>
        <taxon>Ixodoidea</taxon>
        <taxon>Ixodidae</taxon>
        <taxon>Ixodinae</taxon>
        <taxon>Ixodes</taxon>
    </lineage>
</organism>
<protein>
    <submittedName>
        <fullName evidence="1">Uncharacterized protein</fullName>
    </submittedName>
</protein>
<dbReference type="EMBL" id="GHJT01009235">
    <property type="protein sequence ID" value="MOY43206.1"/>
    <property type="molecule type" value="Transcribed_RNA"/>
</dbReference>
<dbReference type="AlphaFoldDB" id="A0A4D5S2L4"/>
<name>A0A4D5S2L4_IXOSC</name>
<sequence>MGHCSRKLYIYIFFFRRYCTFTDADICLYVNVALAKSNVTAPHGWYSQHNMVASCASLLDLLAPSAPEQRVYLKM</sequence>
<proteinExistence type="predicted"/>